<reference evidence="2 3" key="1">
    <citation type="submission" date="2015-09" db="EMBL/GenBank/DDBJ databases">
        <title>Aphanizomenon flos-aquae WA102.</title>
        <authorList>
            <person name="Driscoll C."/>
        </authorList>
    </citation>
    <scope>NUCLEOTIDE SEQUENCE [LARGE SCALE GENOMIC DNA]</scope>
    <source>
        <strain evidence="2">WA102</strain>
    </source>
</reference>
<feature type="domain" description="GIY-YIG" evidence="1">
    <location>
        <begin position="23"/>
        <end position="104"/>
    </location>
</feature>
<protein>
    <recommendedName>
        <fullName evidence="1">GIY-YIG domain-containing protein</fullName>
    </recommendedName>
</protein>
<dbReference type="InterPro" id="IPR035901">
    <property type="entry name" value="GIY-YIG_endonuc_sf"/>
</dbReference>
<gene>
    <name evidence="2" type="ORF">AN484_03205</name>
</gene>
<dbReference type="PATRIC" id="fig|1710896.3.peg.696"/>
<organism evidence="2 3">
    <name type="scientific">Aphanizomenon flos-aquae WA102</name>
    <dbReference type="NCBI Taxonomy" id="1710896"/>
    <lineage>
        <taxon>Bacteria</taxon>
        <taxon>Bacillati</taxon>
        <taxon>Cyanobacteriota</taxon>
        <taxon>Cyanophyceae</taxon>
        <taxon>Nostocales</taxon>
        <taxon>Aphanizomenonaceae</taxon>
        <taxon>Aphanizomenon</taxon>
    </lineage>
</organism>
<dbReference type="SUPFAM" id="SSF82771">
    <property type="entry name" value="GIY-YIG endonuclease"/>
    <property type="match status" value="1"/>
</dbReference>
<dbReference type="PROSITE" id="PS50164">
    <property type="entry name" value="GIY_YIG"/>
    <property type="match status" value="1"/>
</dbReference>
<dbReference type="InterPro" id="IPR000305">
    <property type="entry name" value="GIY-YIG_endonuc"/>
</dbReference>
<dbReference type="Gene3D" id="3.40.1440.10">
    <property type="entry name" value="GIY-YIG endonuclease"/>
    <property type="match status" value="1"/>
</dbReference>
<sequence>MKLNLNYKEMPFLPYHQRKDLPTKPGIYYVGSGDFPVMYIGISLNLRNRHLNHHRQSEFTELKNAVIRYRVVTEDLLNRISNLTENLRRLEKQAINYYQPELNRKAVTTHPKLSLGGVYIQTHQVATAGYCPHFNVQDGEELAINTSVSKIHFIERAIKAQRPIFLIASGNYEDYERENYDNLSELVIFKNEKIYIIISCFIPYGCEIDHSYEQNYIVYGGNSKIFIEPYVILNNKPGFKEFKKSYLTVGFTNCEKSPFAQILLNLGGFQLI</sequence>
<evidence type="ECO:0000259" key="1">
    <source>
        <dbReference type="PROSITE" id="PS50164"/>
    </source>
</evidence>
<evidence type="ECO:0000313" key="2">
    <source>
        <dbReference type="EMBL" id="OBQ45127.1"/>
    </source>
</evidence>
<comment type="caution">
    <text evidence="2">The sequence shown here is derived from an EMBL/GenBank/DDBJ whole genome shotgun (WGS) entry which is preliminary data.</text>
</comment>
<evidence type="ECO:0000313" key="3">
    <source>
        <dbReference type="Proteomes" id="UP000092093"/>
    </source>
</evidence>
<proteinExistence type="predicted"/>
<name>A0A1B7X708_APHFL</name>
<dbReference type="AlphaFoldDB" id="A0A1B7X708"/>
<dbReference type="EMBL" id="LJOW01000008">
    <property type="protein sequence ID" value="OBQ45127.1"/>
    <property type="molecule type" value="Genomic_DNA"/>
</dbReference>
<dbReference type="Proteomes" id="UP000092093">
    <property type="component" value="Unassembled WGS sequence"/>
</dbReference>
<accession>A0A1B7X708</accession>